<gene>
    <name evidence="1" type="ORF">ACFSJH_20860</name>
</gene>
<dbReference type="EMBL" id="JBHUHO010000051">
    <property type="protein sequence ID" value="MFD2118153.1"/>
    <property type="molecule type" value="Genomic_DNA"/>
</dbReference>
<evidence type="ECO:0000313" key="1">
    <source>
        <dbReference type="EMBL" id="MFD2118153.1"/>
    </source>
</evidence>
<sequence>MMIPAKLEINIDEKAVQEFIKQELQKQVNQQLLLVDINRLSELTSMSTVYLNNEILRDPRVRVHERKKNR</sequence>
<comment type="caution">
    <text evidence="1">The sequence shown here is derived from an EMBL/GenBank/DDBJ whole genome shotgun (WGS) entry which is preliminary data.</text>
</comment>
<accession>A0ABW4YRI4</accession>
<dbReference type="RefSeq" id="WP_377775799.1">
    <property type="nucleotide sequence ID" value="NZ_JBHUHO010000051.1"/>
</dbReference>
<proteinExistence type="predicted"/>
<name>A0ABW4YRI4_9BACL</name>
<evidence type="ECO:0000313" key="2">
    <source>
        <dbReference type="Proteomes" id="UP001597362"/>
    </source>
</evidence>
<organism evidence="1 2">
    <name type="scientific">Paenibacillus yanchengensis</name>
    <dbReference type="NCBI Taxonomy" id="2035833"/>
    <lineage>
        <taxon>Bacteria</taxon>
        <taxon>Bacillati</taxon>
        <taxon>Bacillota</taxon>
        <taxon>Bacilli</taxon>
        <taxon>Bacillales</taxon>
        <taxon>Paenibacillaceae</taxon>
        <taxon>Paenibacillus</taxon>
    </lineage>
</organism>
<reference evidence="2" key="1">
    <citation type="journal article" date="2019" name="Int. J. Syst. Evol. Microbiol.">
        <title>The Global Catalogue of Microorganisms (GCM) 10K type strain sequencing project: providing services to taxonomists for standard genome sequencing and annotation.</title>
        <authorList>
            <consortium name="The Broad Institute Genomics Platform"/>
            <consortium name="The Broad Institute Genome Sequencing Center for Infectious Disease"/>
            <person name="Wu L."/>
            <person name="Ma J."/>
        </authorList>
    </citation>
    <scope>NUCLEOTIDE SEQUENCE [LARGE SCALE GENOMIC DNA]</scope>
    <source>
        <strain evidence="2">GH52</strain>
    </source>
</reference>
<protein>
    <submittedName>
        <fullName evidence="1">Uncharacterized protein</fullName>
    </submittedName>
</protein>
<keyword evidence="2" id="KW-1185">Reference proteome</keyword>
<dbReference type="Proteomes" id="UP001597362">
    <property type="component" value="Unassembled WGS sequence"/>
</dbReference>